<comment type="cofactor">
    <cofactor evidence="1">
        <name>Zn(2+)</name>
        <dbReference type="ChEBI" id="CHEBI:29105"/>
    </cofactor>
</comment>
<dbReference type="PANTHER" id="PTHR43350:SF19">
    <property type="entry name" value="D-GULOSIDE 3-DEHYDROGENASE"/>
    <property type="match status" value="1"/>
</dbReference>
<keyword evidence="3" id="KW-0479">Metal-binding</keyword>
<evidence type="ECO:0000256" key="3">
    <source>
        <dbReference type="ARBA" id="ARBA00022723"/>
    </source>
</evidence>
<dbReference type="InterPro" id="IPR036291">
    <property type="entry name" value="NAD(P)-bd_dom_sf"/>
</dbReference>
<dbReference type="PANTHER" id="PTHR43350">
    <property type="entry name" value="NAD-DEPENDENT ALCOHOL DEHYDROGENASE"/>
    <property type="match status" value="1"/>
</dbReference>
<evidence type="ECO:0000313" key="8">
    <source>
        <dbReference type="Proteomes" id="UP000663508"/>
    </source>
</evidence>
<dbReference type="RefSeq" id="WP_244748611.1">
    <property type="nucleotide sequence ID" value="NZ_AP024145.1"/>
</dbReference>
<dbReference type="InterPro" id="IPR006076">
    <property type="entry name" value="FAD-dep_OxRdtase"/>
</dbReference>
<evidence type="ECO:0000313" key="7">
    <source>
        <dbReference type="EMBL" id="BCM85541.1"/>
    </source>
</evidence>
<sequence>MRHRQASEGDTAQTVRALWYSAAGQAELRHERLPPPDPDEARVRTLWTALSRGTERLVFEGRVPAAVAGRMRAPAQGGEFPFPVKYGYCAVGETEEGGRVFALQPHQEGFVAPRATLCPLPSDLPPRRAVLAANMETALNAVWDSGAGPGDRIAVVGGGVVGLLVAHLCAGLPGAEVQLIDRDPAREATAHALGLAFARPKAATPEADIVVHASASAAGLDLALSLAGDEAAVVELSWYGTEPVAAPLGLAFHARRLRLVGSQVGAVAASRRPRWTHRRRLLKALDLLRDPRLDALLTEEVAFADLPAALPRLLSPGAPGLCTVIRY</sequence>
<organism evidence="7 8">
    <name type="scientific">Methylobacterium indicum</name>
    <dbReference type="NCBI Taxonomy" id="1775910"/>
    <lineage>
        <taxon>Bacteria</taxon>
        <taxon>Pseudomonadati</taxon>
        <taxon>Pseudomonadota</taxon>
        <taxon>Alphaproteobacteria</taxon>
        <taxon>Hyphomicrobiales</taxon>
        <taxon>Methylobacteriaceae</taxon>
        <taxon>Methylobacterium</taxon>
    </lineage>
</organism>
<reference evidence="7" key="1">
    <citation type="submission" date="2020-11" db="EMBL/GenBank/DDBJ databases">
        <title>Complete genome sequence of a novel pathogenic Methylobacterium strain isolated from rice in Vietnam.</title>
        <authorList>
            <person name="Lai K."/>
            <person name="Okazaki S."/>
            <person name="Higashi K."/>
            <person name="Mori H."/>
            <person name="Toyoda A."/>
            <person name="Kurokawa K."/>
        </authorList>
    </citation>
    <scope>NUCLEOTIDE SEQUENCE</scope>
    <source>
        <strain evidence="7">VL1</strain>
    </source>
</reference>
<evidence type="ECO:0000256" key="2">
    <source>
        <dbReference type="ARBA" id="ARBA00008072"/>
    </source>
</evidence>
<accession>A0A8H8WW37</accession>
<dbReference type="EMBL" id="AP024145">
    <property type="protein sequence ID" value="BCM85541.1"/>
    <property type="molecule type" value="Genomic_DNA"/>
</dbReference>
<dbReference type="CDD" id="cd08255">
    <property type="entry name" value="2-desacetyl-2-hydroxyethyl_bacteriochlorophyllide_like"/>
    <property type="match status" value="1"/>
</dbReference>
<feature type="domain" description="FAD dependent oxidoreductase" evidence="6">
    <location>
        <begin position="152"/>
        <end position="200"/>
    </location>
</feature>
<evidence type="ECO:0000256" key="1">
    <source>
        <dbReference type="ARBA" id="ARBA00001947"/>
    </source>
</evidence>
<dbReference type="GO" id="GO:0046872">
    <property type="term" value="F:metal ion binding"/>
    <property type="evidence" value="ECO:0007669"/>
    <property type="project" value="UniProtKB-KW"/>
</dbReference>
<dbReference type="Gene3D" id="3.90.180.10">
    <property type="entry name" value="Medium-chain alcohol dehydrogenases, catalytic domain"/>
    <property type="match status" value="1"/>
</dbReference>
<name>A0A8H8WW37_9HYPH</name>
<dbReference type="SUPFAM" id="SSF50129">
    <property type="entry name" value="GroES-like"/>
    <property type="match status" value="1"/>
</dbReference>
<evidence type="ECO:0000256" key="5">
    <source>
        <dbReference type="ARBA" id="ARBA00023002"/>
    </source>
</evidence>
<dbReference type="InterPro" id="IPR011032">
    <property type="entry name" value="GroES-like_sf"/>
</dbReference>
<evidence type="ECO:0000259" key="6">
    <source>
        <dbReference type="Pfam" id="PF01266"/>
    </source>
</evidence>
<keyword evidence="4" id="KW-0862">Zinc</keyword>
<keyword evidence="5" id="KW-0560">Oxidoreductase</keyword>
<dbReference type="GO" id="GO:0016491">
    <property type="term" value="F:oxidoreductase activity"/>
    <property type="evidence" value="ECO:0007669"/>
    <property type="project" value="UniProtKB-KW"/>
</dbReference>
<dbReference type="KEGG" id="mind:mvi_40020"/>
<protein>
    <submittedName>
        <fullName evidence="7">Dehydrogenase</fullName>
    </submittedName>
</protein>
<proteinExistence type="inferred from homology"/>
<dbReference type="Pfam" id="PF01266">
    <property type="entry name" value="DAO"/>
    <property type="match status" value="1"/>
</dbReference>
<comment type="similarity">
    <text evidence="2">Belongs to the zinc-containing alcohol dehydrogenase family.</text>
</comment>
<evidence type="ECO:0000256" key="4">
    <source>
        <dbReference type="ARBA" id="ARBA00022833"/>
    </source>
</evidence>
<dbReference type="SUPFAM" id="SSF51735">
    <property type="entry name" value="NAD(P)-binding Rossmann-fold domains"/>
    <property type="match status" value="1"/>
</dbReference>
<dbReference type="Gene3D" id="3.40.50.720">
    <property type="entry name" value="NAD(P)-binding Rossmann-like Domain"/>
    <property type="match status" value="1"/>
</dbReference>
<dbReference type="AlphaFoldDB" id="A0A8H8WW37"/>
<gene>
    <name evidence="7" type="ORF">mvi_40020</name>
</gene>
<dbReference type="Proteomes" id="UP000663508">
    <property type="component" value="Chromosome"/>
</dbReference>